<evidence type="ECO:0000313" key="8">
    <source>
        <dbReference type="Proteomes" id="UP001500603"/>
    </source>
</evidence>
<evidence type="ECO:0000313" key="7">
    <source>
        <dbReference type="EMBL" id="GAA5057649.1"/>
    </source>
</evidence>
<dbReference type="SUPFAM" id="SSF55931">
    <property type="entry name" value="Glutamine synthetase/guanido kinase"/>
    <property type="match status" value="1"/>
</dbReference>
<evidence type="ECO:0000256" key="5">
    <source>
        <dbReference type="HAMAP-Rule" id="MF_02034"/>
    </source>
</evidence>
<accession>A0ABP9KJ03</accession>
<dbReference type="GO" id="GO:0016874">
    <property type="term" value="F:ligase activity"/>
    <property type="evidence" value="ECO:0007669"/>
    <property type="project" value="UniProtKB-KW"/>
</dbReference>
<dbReference type="InterPro" id="IPR017809">
    <property type="entry name" value="EgtA_Actinobacteria"/>
</dbReference>
<dbReference type="InterPro" id="IPR014746">
    <property type="entry name" value="Gln_synth/guanido_kin_cat_dom"/>
</dbReference>
<keyword evidence="1 5" id="KW-0436">Ligase</keyword>
<evidence type="ECO:0000256" key="4">
    <source>
        <dbReference type="ARBA" id="ARBA00048819"/>
    </source>
</evidence>
<protein>
    <recommendedName>
        <fullName evidence="5">Glutamate--cysteine ligase EgtA</fullName>
        <ecNumber evidence="5">6.3.2.2</ecNumber>
    </recommendedName>
    <alternativeName>
        <fullName evidence="5">Gamma-glutamylcysteine synthase</fullName>
        <shortName evidence="5">GCS</shortName>
        <shortName evidence="5">Gamma-ECS</shortName>
    </alternativeName>
</protein>
<dbReference type="RefSeq" id="WP_345496706.1">
    <property type="nucleotide sequence ID" value="NZ_BAABJM010000003.1"/>
</dbReference>
<comment type="pathway">
    <text evidence="5">Amino-acid biosynthesis; ergothioneine biosynthesis.</text>
</comment>
<dbReference type="HAMAP" id="MF_02034">
    <property type="entry name" value="EgtA"/>
    <property type="match status" value="1"/>
</dbReference>
<dbReference type="NCBIfam" id="TIGR03444">
    <property type="entry name" value="EgtA_Cys_ligase"/>
    <property type="match status" value="1"/>
</dbReference>
<dbReference type="Pfam" id="PF04107">
    <property type="entry name" value="GCS2"/>
    <property type="match status" value="1"/>
</dbReference>
<name>A0ABP9KJ03_9NOCA</name>
<dbReference type="PIRSF" id="PIRSF017901">
    <property type="entry name" value="GCL"/>
    <property type="match status" value="1"/>
</dbReference>
<comment type="caution">
    <text evidence="7">The sequence shown here is derived from an EMBL/GenBank/DDBJ whole genome shotgun (WGS) entry which is preliminary data.</text>
</comment>
<sequence length="421" mass="44778">MAAALAQWNTTVTHDTDVCSTRSAAAAYLEQACFALAPPTRIGVELEWLTVLGPPGSTYGHRPRSGVLAAALGDYAPRSIAPDSPQHALPGGSGVTVEPGGQVELSSVPCDDVDRLCEHLHADTAMLTDMLATKGVRLVARAADDRRRPERILSAPRYRTMERAFAEIGPFGAVMMCNTAATQISVDAGADRAEVTARWRALHDVGPALLAAFACSPSACGVPPGHWASQRMRAWFQLDPARTRPPAPHGADPITAYAHWALAVPLLCVRPTTESTAEWDAPDATFADWIAGALDDEIGRPPTRADLDYHLTTLFPPVRATGHLEIRYLDAQPDNSWSTPLHTFEALLPTPESLAAATTLGAPLADAWDEAARSGLAEPQLRTVAADLLDLAATTASNPAVAQELDAAARRCRRGQAPHES</sequence>
<dbReference type="Gene3D" id="3.30.590.20">
    <property type="match status" value="1"/>
</dbReference>
<keyword evidence="8" id="KW-1185">Reference proteome</keyword>
<comment type="similarity">
    <text evidence="5 6">Belongs to the glutamate--cysteine ligase type 2 family. EgtA subfamily.</text>
</comment>
<dbReference type="InterPro" id="IPR006336">
    <property type="entry name" value="GCS2"/>
</dbReference>
<dbReference type="PANTHER" id="PTHR34378:SF1">
    <property type="entry name" value="GLUTAMATE--CYSTEINE LIGASE, CHLOROPLASTIC"/>
    <property type="match status" value="1"/>
</dbReference>
<dbReference type="Proteomes" id="UP001500603">
    <property type="component" value="Unassembled WGS sequence"/>
</dbReference>
<keyword evidence="2 5" id="KW-0547">Nucleotide-binding</keyword>
<proteinExistence type="inferred from homology"/>
<gene>
    <name evidence="7" type="primary">egtA_2</name>
    <name evidence="5" type="synonym">egtA</name>
    <name evidence="7" type="ORF">GCM10023318_36180</name>
</gene>
<organism evidence="7 8">
    <name type="scientific">Nocardia callitridis</name>
    <dbReference type="NCBI Taxonomy" id="648753"/>
    <lineage>
        <taxon>Bacteria</taxon>
        <taxon>Bacillati</taxon>
        <taxon>Actinomycetota</taxon>
        <taxon>Actinomycetes</taxon>
        <taxon>Mycobacteriales</taxon>
        <taxon>Nocardiaceae</taxon>
        <taxon>Nocardia</taxon>
    </lineage>
</organism>
<keyword evidence="3 5" id="KW-0067">ATP-binding</keyword>
<evidence type="ECO:0000256" key="1">
    <source>
        <dbReference type="ARBA" id="ARBA00022598"/>
    </source>
</evidence>
<comment type="function">
    <text evidence="5">Catalyzes the synthesis of gamma-glutamylcysteine (gamma-GC). This compound is used as substrate for the biosynthesis of the low-molecular thiol compound ergothioneine.</text>
</comment>
<comment type="catalytic activity">
    <reaction evidence="4 5 6">
        <text>L-cysteine + L-glutamate + ATP = gamma-L-glutamyl-L-cysteine + ADP + phosphate + H(+)</text>
        <dbReference type="Rhea" id="RHEA:13285"/>
        <dbReference type="ChEBI" id="CHEBI:15378"/>
        <dbReference type="ChEBI" id="CHEBI:29985"/>
        <dbReference type="ChEBI" id="CHEBI:30616"/>
        <dbReference type="ChEBI" id="CHEBI:35235"/>
        <dbReference type="ChEBI" id="CHEBI:43474"/>
        <dbReference type="ChEBI" id="CHEBI:58173"/>
        <dbReference type="ChEBI" id="CHEBI:456216"/>
        <dbReference type="EC" id="6.3.2.2"/>
    </reaction>
</comment>
<evidence type="ECO:0000256" key="3">
    <source>
        <dbReference type="ARBA" id="ARBA00022840"/>
    </source>
</evidence>
<evidence type="ECO:0000256" key="2">
    <source>
        <dbReference type="ARBA" id="ARBA00022741"/>
    </source>
</evidence>
<dbReference type="EMBL" id="BAABJM010000003">
    <property type="protein sequence ID" value="GAA5057649.1"/>
    <property type="molecule type" value="Genomic_DNA"/>
</dbReference>
<dbReference type="InterPro" id="IPR035434">
    <property type="entry name" value="GCL_bact_plant"/>
</dbReference>
<dbReference type="PANTHER" id="PTHR34378">
    <property type="entry name" value="GLUTAMATE--CYSTEINE LIGASE, CHLOROPLASTIC"/>
    <property type="match status" value="1"/>
</dbReference>
<reference evidence="8" key="1">
    <citation type="journal article" date="2019" name="Int. J. Syst. Evol. Microbiol.">
        <title>The Global Catalogue of Microorganisms (GCM) 10K type strain sequencing project: providing services to taxonomists for standard genome sequencing and annotation.</title>
        <authorList>
            <consortium name="The Broad Institute Genomics Platform"/>
            <consortium name="The Broad Institute Genome Sequencing Center for Infectious Disease"/>
            <person name="Wu L."/>
            <person name="Ma J."/>
        </authorList>
    </citation>
    <scope>NUCLEOTIDE SEQUENCE [LARGE SCALE GENOMIC DNA]</scope>
    <source>
        <strain evidence="8">JCM 18298</strain>
    </source>
</reference>
<evidence type="ECO:0000256" key="6">
    <source>
        <dbReference type="PIRNR" id="PIRNR017901"/>
    </source>
</evidence>
<dbReference type="EC" id="6.3.2.2" evidence="5"/>